<dbReference type="Proteomes" id="UP001387293">
    <property type="component" value="Unassembled WGS sequence"/>
</dbReference>
<reference evidence="1 2" key="1">
    <citation type="submission" date="2022-12" db="EMBL/GenBank/DDBJ databases">
        <authorList>
            <person name="Muema E."/>
        </authorList>
    </citation>
    <scope>NUCLEOTIDE SEQUENCE [LARGE SCALE GENOMIC DNA]</scope>
    <source>
        <strain evidence="2">1326</strain>
    </source>
</reference>
<protein>
    <submittedName>
        <fullName evidence="1">Heme-binding protein</fullName>
    </submittedName>
</protein>
<keyword evidence="2" id="KW-1185">Reference proteome</keyword>
<dbReference type="InterPro" id="IPR005624">
    <property type="entry name" value="PduO/GlcC-like"/>
</dbReference>
<comment type="caution">
    <text evidence="1">The sequence shown here is derived from an EMBL/GenBank/DDBJ whole genome shotgun (WGS) entry which is preliminary data.</text>
</comment>
<proteinExistence type="predicted"/>
<dbReference type="Pfam" id="PF03928">
    <property type="entry name" value="HbpS-like"/>
    <property type="match status" value="1"/>
</dbReference>
<evidence type="ECO:0000313" key="1">
    <source>
        <dbReference type="EMBL" id="MEI9412018.1"/>
    </source>
</evidence>
<gene>
    <name evidence="1" type="ORF">O7A60_25095</name>
</gene>
<accession>A0ABU8L222</accession>
<dbReference type="RefSeq" id="WP_337108463.1">
    <property type="nucleotide sequence ID" value="NZ_JAPYKS010000022.1"/>
</dbReference>
<dbReference type="SUPFAM" id="SSF143744">
    <property type="entry name" value="GlcG-like"/>
    <property type="match status" value="1"/>
</dbReference>
<dbReference type="EMBL" id="JAPYKS010000022">
    <property type="protein sequence ID" value="MEI9412018.1"/>
    <property type="molecule type" value="Genomic_DNA"/>
</dbReference>
<organism evidence="1 2">
    <name type="scientific">Mesorhizobium salmacidum</name>
    <dbReference type="NCBI Taxonomy" id="3015171"/>
    <lineage>
        <taxon>Bacteria</taxon>
        <taxon>Pseudomonadati</taxon>
        <taxon>Pseudomonadota</taxon>
        <taxon>Alphaproteobacteria</taxon>
        <taxon>Hyphomicrobiales</taxon>
        <taxon>Phyllobacteriaceae</taxon>
        <taxon>Mesorhizobium</taxon>
    </lineage>
</organism>
<name>A0ABU8L222_9HYPH</name>
<sequence length="67" mass="6976">MSALNLAAANKIIASAVSAAQKSGLKQLSVVVVQAGGVLIGFQKLDGASMREDRPRSWWSSGMKQCG</sequence>
<evidence type="ECO:0000313" key="2">
    <source>
        <dbReference type="Proteomes" id="UP001387293"/>
    </source>
</evidence>
<dbReference type="Gene3D" id="3.30.450.150">
    <property type="entry name" value="Haem-degrading domain"/>
    <property type="match status" value="1"/>
</dbReference>
<dbReference type="InterPro" id="IPR038084">
    <property type="entry name" value="PduO/GlcC-like_sf"/>
</dbReference>